<name>A0A9W9ZDI7_9CNID</name>
<proteinExistence type="predicted"/>
<evidence type="ECO:0000313" key="3">
    <source>
        <dbReference type="Proteomes" id="UP001163046"/>
    </source>
</evidence>
<reference evidence="2" key="1">
    <citation type="submission" date="2023-01" db="EMBL/GenBank/DDBJ databases">
        <title>Genome assembly of the deep-sea coral Lophelia pertusa.</title>
        <authorList>
            <person name="Herrera S."/>
            <person name="Cordes E."/>
        </authorList>
    </citation>
    <scope>NUCLEOTIDE SEQUENCE</scope>
    <source>
        <strain evidence="2">USNM1676648</strain>
        <tissue evidence="2">Polyp</tissue>
    </source>
</reference>
<dbReference type="EMBL" id="MU826356">
    <property type="protein sequence ID" value="KAJ7379713.1"/>
    <property type="molecule type" value="Genomic_DNA"/>
</dbReference>
<feature type="region of interest" description="Disordered" evidence="1">
    <location>
        <begin position="1"/>
        <end position="86"/>
    </location>
</feature>
<organism evidence="2 3">
    <name type="scientific">Desmophyllum pertusum</name>
    <dbReference type="NCBI Taxonomy" id="174260"/>
    <lineage>
        <taxon>Eukaryota</taxon>
        <taxon>Metazoa</taxon>
        <taxon>Cnidaria</taxon>
        <taxon>Anthozoa</taxon>
        <taxon>Hexacorallia</taxon>
        <taxon>Scleractinia</taxon>
        <taxon>Caryophylliina</taxon>
        <taxon>Caryophylliidae</taxon>
        <taxon>Desmophyllum</taxon>
    </lineage>
</organism>
<keyword evidence="3" id="KW-1185">Reference proteome</keyword>
<feature type="compositionally biased region" description="Low complexity" evidence="1">
    <location>
        <begin position="17"/>
        <end position="28"/>
    </location>
</feature>
<sequence>MDDEWYEPLRRPRRESASSSSEDAGSYEDMIKIDKYEDSQASTPRADKITQSRLHKTSGANGDSTPTHPPKQVEQLVNPPLLSPVK</sequence>
<evidence type="ECO:0000256" key="1">
    <source>
        <dbReference type="SAM" id="MobiDB-lite"/>
    </source>
</evidence>
<accession>A0A9W9ZDI7</accession>
<feature type="compositionally biased region" description="Basic and acidic residues" evidence="1">
    <location>
        <begin position="7"/>
        <end position="16"/>
    </location>
</feature>
<evidence type="ECO:0000313" key="2">
    <source>
        <dbReference type="EMBL" id="KAJ7379713.1"/>
    </source>
</evidence>
<dbReference type="Proteomes" id="UP001163046">
    <property type="component" value="Unassembled WGS sequence"/>
</dbReference>
<feature type="compositionally biased region" description="Basic and acidic residues" evidence="1">
    <location>
        <begin position="29"/>
        <end position="38"/>
    </location>
</feature>
<dbReference type="AlphaFoldDB" id="A0A9W9ZDI7"/>
<protein>
    <submittedName>
        <fullName evidence="2">Uncharacterized protein</fullName>
    </submittedName>
</protein>
<comment type="caution">
    <text evidence="2">The sequence shown here is derived from an EMBL/GenBank/DDBJ whole genome shotgun (WGS) entry which is preliminary data.</text>
</comment>
<gene>
    <name evidence="2" type="ORF">OS493_014118</name>
</gene>